<name>A0ABT9U1Z9_PAEHA</name>
<accession>A0ABT9U1Z9</accession>
<dbReference type="RefSeq" id="WP_307203117.1">
    <property type="nucleotide sequence ID" value="NZ_JAUSSU010000003.1"/>
</dbReference>
<reference evidence="1 2" key="1">
    <citation type="submission" date="2023-07" db="EMBL/GenBank/DDBJ databases">
        <title>Sorghum-associated microbial communities from plants grown in Nebraska, USA.</title>
        <authorList>
            <person name="Schachtman D."/>
        </authorList>
    </citation>
    <scope>NUCLEOTIDE SEQUENCE [LARGE SCALE GENOMIC DNA]</scope>
    <source>
        <strain evidence="1 2">CC482</strain>
    </source>
</reference>
<evidence type="ECO:0000313" key="2">
    <source>
        <dbReference type="Proteomes" id="UP001229346"/>
    </source>
</evidence>
<proteinExistence type="predicted"/>
<sequence length="55" mass="6125">MLRSNVKTYKYRVGKNQYIIINIQQLASASAQEGNVLASNALNVKIFKAEAKLGR</sequence>
<keyword evidence="2" id="KW-1185">Reference proteome</keyword>
<gene>
    <name evidence="1" type="ORF">J2T15_001779</name>
</gene>
<protein>
    <submittedName>
        <fullName evidence="1">Uncharacterized protein</fullName>
    </submittedName>
</protein>
<dbReference type="EMBL" id="JAUSSU010000003">
    <property type="protein sequence ID" value="MDQ0112344.1"/>
    <property type="molecule type" value="Genomic_DNA"/>
</dbReference>
<evidence type="ECO:0000313" key="1">
    <source>
        <dbReference type="EMBL" id="MDQ0112344.1"/>
    </source>
</evidence>
<dbReference type="Proteomes" id="UP001229346">
    <property type="component" value="Unassembled WGS sequence"/>
</dbReference>
<organism evidence="1 2">
    <name type="scientific">Paenibacillus harenae</name>
    <dbReference type="NCBI Taxonomy" id="306543"/>
    <lineage>
        <taxon>Bacteria</taxon>
        <taxon>Bacillati</taxon>
        <taxon>Bacillota</taxon>
        <taxon>Bacilli</taxon>
        <taxon>Bacillales</taxon>
        <taxon>Paenibacillaceae</taxon>
        <taxon>Paenibacillus</taxon>
    </lineage>
</organism>
<comment type="caution">
    <text evidence="1">The sequence shown here is derived from an EMBL/GenBank/DDBJ whole genome shotgun (WGS) entry which is preliminary data.</text>
</comment>